<evidence type="ECO:0000313" key="2">
    <source>
        <dbReference type="Proteomes" id="UP000011532"/>
    </source>
</evidence>
<accession>A0A384LFP6</accession>
<sequence length="105" mass="11308">MTETIRGDVLHAIPPDELDDEDLSPELRALADSRHVLVVRKGGHPSMLDLVLAFVRRDPIEAVTVVTDRPAEEDEEVALTVEETGMPGVYVAAGAHGEAESTDGH</sequence>
<evidence type="ECO:0000313" key="1">
    <source>
        <dbReference type="EMBL" id="ELY28126.1"/>
    </source>
</evidence>
<proteinExistence type="predicted"/>
<dbReference type="Proteomes" id="UP000011532">
    <property type="component" value="Unassembled WGS sequence"/>
</dbReference>
<name>A0A384LFP6_HALVD</name>
<dbReference type="Pfam" id="PF24370">
    <property type="entry name" value="DUF7526"/>
    <property type="match status" value="1"/>
</dbReference>
<gene>
    <name evidence="1" type="ORF">C498_12803</name>
</gene>
<reference evidence="1 2" key="2">
    <citation type="journal article" date="2014" name="PLoS Genet.">
        <title>Phylogenetically driven sequencing of extremely halophilic archaea reveals strategies for static and dynamic osmo-response.</title>
        <authorList>
            <person name="Becker E.A."/>
            <person name="Seitzer P.M."/>
            <person name="Tritt A."/>
            <person name="Larsen D."/>
            <person name="Krusor M."/>
            <person name="Yao A.I."/>
            <person name="Wu D."/>
            <person name="Madern D."/>
            <person name="Eisen J.A."/>
            <person name="Darling A.E."/>
            <person name="Facciotti M.T."/>
        </authorList>
    </citation>
    <scope>NUCLEOTIDE SEQUENCE [LARGE SCALE GENOMIC DNA]</scope>
    <source>
        <strain evidence="2">ATCC 29605 / DSM 3757 / JCM 8879 / NBRC 14742 / NCIMB 2012 / VKM B-1768 / DS2</strain>
    </source>
</reference>
<dbReference type="InterPro" id="IPR055948">
    <property type="entry name" value="DUF7526"/>
</dbReference>
<comment type="caution">
    <text evidence="1">The sequence shown here is derived from an EMBL/GenBank/DDBJ whole genome shotgun (WGS) entry which is preliminary data.</text>
</comment>
<reference evidence="2" key="1">
    <citation type="submission" date="2012-11" db="EMBL/GenBank/DDBJ databases">
        <authorList>
            <person name="Becker E.A."/>
            <person name="Seitzer P."/>
            <person name="Tritt A."/>
            <person name="Larsen D."/>
            <person name="Yao A."/>
            <person name="Wu D."/>
            <person name="Darling A."/>
            <person name="Eisen J.A."/>
            <person name="Facciotti M.T."/>
        </authorList>
    </citation>
    <scope>NUCLEOTIDE SEQUENCE [LARGE SCALE GENOMIC DNA]</scope>
    <source>
        <strain evidence="2">ATCC 29605 / DSM 3757 / JCM 8879 / NBRC 14742 / NCIMB 2012 / VKM B-1768 / DS2</strain>
    </source>
</reference>
<dbReference type="RefSeq" id="WP_004043753.1">
    <property type="nucleotide sequence ID" value="NC_013967.1"/>
</dbReference>
<dbReference type="GeneID" id="8924896"/>
<dbReference type="OrthoDB" id="305246at2157"/>
<organism evidence="1 2">
    <name type="scientific">Haloferax volcanii (strain ATCC 29605 / DSM 3757 / JCM 8879 / NBRC 14742 / NCIMB 2012 / VKM B-1768 / DS2)</name>
    <name type="common">Halobacterium volcanii</name>
    <dbReference type="NCBI Taxonomy" id="309800"/>
    <lineage>
        <taxon>Archaea</taxon>
        <taxon>Methanobacteriati</taxon>
        <taxon>Methanobacteriota</taxon>
        <taxon>Stenosarchaea group</taxon>
        <taxon>Halobacteria</taxon>
        <taxon>Halobacteriales</taxon>
        <taxon>Haloferacaceae</taxon>
        <taxon>Haloferax</taxon>
    </lineage>
</organism>
<dbReference type="EMBL" id="AOHU01000091">
    <property type="protein sequence ID" value="ELY28126.1"/>
    <property type="molecule type" value="Genomic_DNA"/>
</dbReference>
<dbReference type="AlphaFoldDB" id="A0A384LFP6"/>
<protein>
    <submittedName>
        <fullName evidence="1">Uncharacterized protein</fullName>
    </submittedName>
</protein>